<dbReference type="OrthoDB" id="10260134at2759"/>
<dbReference type="AlphaFoldDB" id="A0A9P6IUR6"/>
<evidence type="ECO:0000259" key="2">
    <source>
        <dbReference type="Pfam" id="PF00487"/>
    </source>
</evidence>
<feature type="chain" id="PRO_5040329361" description="Fatty acid desaturase domain-containing protein" evidence="1">
    <location>
        <begin position="19"/>
        <end position="110"/>
    </location>
</feature>
<comment type="caution">
    <text evidence="3">The sequence shown here is derived from an EMBL/GenBank/DDBJ whole genome shotgun (WGS) entry which is preliminary data.</text>
</comment>
<dbReference type="InterPro" id="IPR005804">
    <property type="entry name" value="FA_desaturase_dom"/>
</dbReference>
<protein>
    <recommendedName>
        <fullName evidence="2">Fatty acid desaturase domain-containing protein</fullName>
    </recommendedName>
</protein>
<evidence type="ECO:0000256" key="1">
    <source>
        <dbReference type="SAM" id="SignalP"/>
    </source>
</evidence>
<name>A0A9P6IUR6_MORAP</name>
<organism evidence="3 4">
    <name type="scientific">Mortierella alpina</name>
    <name type="common">Oleaginous fungus</name>
    <name type="synonym">Mortierella renispora</name>
    <dbReference type="NCBI Taxonomy" id="64518"/>
    <lineage>
        <taxon>Eukaryota</taxon>
        <taxon>Fungi</taxon>
        <taxon>Fungi incertae sedis</taxon>
        <taxon>Mucoromycota</taxon>
        <taxon>Mortierellomycotina</taxon>
        <taxon>Mortierellomycetes</taxon>
        <taxon>Mortierellales</taxon>
        <taxon>Mortierellaceae</taxon>
        <taxon>Mortierella</taxon>
    </lineage>
</organism>
<feature type="signal peptide" evidence="1">
    <location>
        <begin position="1"/>
        <end position="18"/>
    </location>
</feature>
<feature type="domain" description="Fatty acid desaturase" evidence="2">
    <location>
        <begin position="3"/>
        <end position="89"/>
    </location>
</feature>
<keyword evidence="1" id="KW-0732">Signal</keyword>
<keyword evidence="4" id="KW-1185">Reference proteome</keyword>
<accession>A0A9P6IUR6</accession>
<proteinExistence type="predicted"/>
<gene>
    <name evidence="3" type="ORF">BGZ70_002050</name>
</gene>
<evidence type="ECO:0000313" key="4">
    <source>
        <dbReference type="Proteomes" id="UP000738359"/>
    </source>
</evidence>
<sequence length="110" mass="12724">AYWLLMWLFAYVPHRMEGEHKFNAKDNVYKMTNVTGGILNSNGFNLAIPLLNQHLHNIHHLYPQLPFTHYGAIWAKHKEALIAAGTEIHPVYSATQGWKWDENADGSKRR</sequence>
<dbReference type="GO" id="GO:0006629">
    <property type="term" value="P:lipid metabolic process"/>
    <property type="evidence" value="ECO:0007669"/>
    <property type="project" value="InterPro"/>
</dbReference>
<reference evidence="3" key="1">
    <citation type="journal article" date="2020" name="Fungal Divers.">
        <title>Resolving the Mortierellaceae phylogeny through synthesis of multi-gene phylogenetics and phylogenomics.</title>
        <authorList>
            <person name="Vandepol N."/>
            <person name="Liber J."/>
            <person name="Desiro A."/>
            <person name="Na H."/>
            <person name="Kennedy M."/>
            <person name="Barry K."/>
            <person name="Grigoriev I.V."/>
            <person name="Miller A.N."/>
            <person name="O'Donnell K."/>
            <person name="Stajich J.E."/>
            <person name="Bonito G."/>
        </authorList>
    </citation>
    <scope>NUCLEOTIDE SEQUENCE</scope>
    <source>
        <strain evidence="3">CK1249</strain>
    </source>
</reference>
<dbReference type="EMBL" id="JAAAHY010001485">
    <property type="protein sequence ID" value="KAF9948788.1"/>
    <property type="molecule type" value="Genomic_DNA"/>
</dbReference>
<evidence type="ECO:0000313" key="3">
    <source>
        <dbReference type="EMBL" id="KAF9948788.1"/>
    </source>
</evidence>
<dbReference type="Proteomes" id="UP000738359">
    <property type="component" value="Unassembled WGS sequence"/>
</dbReference>
<feature type="non-terminal residue" evidence="3">
    <location>
        <position position="1"/>
    </location>
</feature>
<dbReference type="Pfam" id="PF00487">
    <property type="entry name" value="FA_desaturase"/>
    <property type="match status" value="1"/>
</dbReference>